<dbReference type="GeneID" id="19970627"/>
<dbReference type="InParanoid" id="W2RZY5"/>
<feature type="chain" id="PRO_5004825347" description="SnoaL-like domain-containing protein" evidence="1">
    <location>
        <begin position="21"/>
        <end position="215"/>
    </location>
</feature>
<evidence type="ECO:0000313" key="3">
    <source>
        <dbReference type="EMBL" id="ETN41353.1"/>
    </source>
</evidence>
<feature type="domain" description="SnoaL-like" evidence="2">
    <location>
        <begin position="69"/>
        <end position="199"/>
    </location>
</feature>
<accession>W2RZY5</accession>
<evidence type="ECO:0000259" key="2">
    <source>
        <dbReference type="Pfam" id="PF13577"/>
    </source>
</evidence>
<dbReference type="VEuPathDB" id="FungiDB:HMPREF1541_03288"/>
<dbReference type="RefSeq" id="XP_008715862.1">
    <property type="nucleotide sequence ID" value="XM_008717640.1"/>
</dbReference>
<dbReference type="Proteomes" id="UP000030752">
    <property type="component" value="Unassembled WGS sequence"/>
</dbReference>
<dbReference type="HOGENOM" id="CLU_106738_2_0_1"/>
<proteinExistence type="predicted"/>
<protein>
    <recommendedName>
        <fullName evidence="2">SnoaL-like domain-containing protein</fullName>
    </recommendedName>
</protein>
<evidence type="ECO:0000256" key="1">
    <source>
        <dbReference type="SAM" id="SignalP"/>
    </source>
</evidence>
<sequence>MRISLAWSFAGLVALPSTCAQLDSNTTTTTSQTSSATSFGCPNISPGPVSTYELAEQLPASSVVDPYSIEAIRQTLALYALALDGRNFEALRKVFTTDVRANYSDPIGVLDGVQAIIDTLPPGVTSFASTQHHYGSQYIHICGRNTAVSVTYFQATHFFTPYAGVTNPVNNSQVLIDKAQYQDLWARQGDGTWKITNRNLVRMGPPTLDGTFPTQ</sequence>
<name>W2RZY5_CYPE1</name>
<dbReference type="OrthoDB" id="2148716at2759"/>
<feature type="signal peptide" evidence="1">
    <location>
        <begin position="1"/>
        <end position="20"/>
    </location>
</feature>
<keyword evidence="1" id="KW-0732">Signal</keyword>
<dbReference type="Gene3D" id="3.10.450.50">
    <property type="match status" value="1"/>
</dbReference>
<dbReference type="EMBL" id="KB822719">
    <property type="protein sequence ID" value="ETN41353.1"/>
    <property type="molecule type" value="Genomic_DNA"/>
</dbReference>
<evidence type="ECO:0000313" key="4">
    <source>
        <dbReference type="Proteomes" id="UP000030752"/>
    </source>
</evidence>
<keyword evidence="4" id="KW-1185">Reference proteome</keyword>
<dbReference type="AlphaFoldDB" id="W2RZY5"/>
<dbReference type="InterPro" id="IPR037401">
    <property type="entry name" value="SnoaL-like"/>
</dbReference>
<dbReference type="Pfam" id="PF13577">
    <property type="entry name" value="SnoaL_4"/>
    <property type="match status" value="1"/>
</dbReference>
<dbReference type="InterPro" id="IPR032710">
    <property type="entry name" value="NTF2-like_dom_sf"/>
</dbReference>
<reference evidence="3 4" key="1">
    <citation type="submission" date="2013-03" db="EMBL/GenBank/DDBJ databases">
        <title>The Genome Sequence of Phialophora europaea CBS 101466.</title>
        <authorList>
            <consortium name="The Broad Institute Genomics Platform"/>
            <person name="Cuomo C."/>
            <person name="de Hoog S."/>
            <person name="Gorbushina A."/>
            <person name="Walker B."/>
            <person name="Young S.K."/>
            <person name="Zeng Q."/>
            <person name="Gargeya S."/>
            <person name="Fitzgerald M."/>
            <person name="Haas B."/>
            <person name="Abouelleil A."/>
            <person name="Allen A.W."/>
            <person name="Alvarado L."/>
            <person name="Arachchi H.M."/>
            <person name="Berlin A.M."/>
            <person name="Chapman S.B."/>
            <person name="Gainer-Dewar J."/>
            <person name="Goldberg J."/>
            <person name="Griggs A."/>
            <person name="Gujja S."/>
            <person name="Hansen M."/>
            <person name="Howarth C."/>
            <person name="Imamovic A."/>
            <person name="Ireland A."/>
            <person name="Larimer J."/>
            <person name="McCowan C."/>
            <person name="Murphy C."/>
            <person name="Pearson M."/>
            <person name="Poon T.W."/>
            <person name="Priest M."/>
            <person name="Roberts A."/>
            <person name="Saif S."/>
            <person name="Shea T."/>
            <person name="Sisk P."/>
            <person name="Sykes S."/>
            <person name="Wortman J."/>
            <person name="Nusbaum C."/>
            <person name="Birren B."/>
        </authorList>
    </citation>
    <scope>NUCLEOTIDE SEQUENCE [LARGE SCALE GENOMIC DNA]</scope>
    <source>
        <strain evidence="3 4">CBS 101466</strain>
    </source>
</reference>
<dbReference type="eggNOG" id="ENOG502SS2B">
    <property type="taxonomic scope" value="Eukaryota"/>
</dbReference>
<dbReference type="SUPFAM" id="SSF54427">
    <property type="entry name" value="NTF2-like"/>
    <property type="match status" value="1"/>
</dbReference>
<gene>
    <name evidence="3" type="ORF">HMPREF1541_03288</name>
</gene>
<dbReference type="CDD" id="cd00531">
    <property type="entry name" value="NTF2_like"/>
    <property type="match status" value="1"/>
</dbReference>
<organism evidence="3 4">
    <name type="scientific">Cyphellophora europaea (strain CBS 101466)</name>
    <name type="common">Phialophora europaea</name>
    <dbReference type="NCBI Taxonomy" id="1220924"/>
    <lineage>
        <taxon>Eukaryota</taxon>
        <taxon>Fungi</taxon>
        <taxon>Dikarya</taxon>
        <taxon>Ascomycota</taxon>
        <taxon>Pezizomycotina</taxon>
        <taxon>Eurotiomycetes</taxon>
        <taxon>Chaetothyriomycetidae</taxon>
        <taxon>Chaetothyriales</taxon>
        <taxon>Cyphellophoraceae</taxon>
        <taxon>Cyphellophora</taxon>
    </lineage>
</organism>